<feature type="chain" id="PRO_5034985263" description="Secreted protein" evidence="1">
    <location>
        <begin position="23"/>
        <end position="182"/>
    </location>
</feature>
<proteinExistence type="predicted"/>
<dbReference type="EMBL" id="HBUF01119452">
    <property type="protein sequence ID" value="CAG6641850.1"/>
    <property type="molecule type" value="Transcribed_RNA"/>
</dbReference>
<dbReference type="AlphaFoldDB" id="A0A8D8R2N0"/>
<sequence>MAPRPPWLTETWLLTLVRLLNRSPLPLHHQSQVTFTNQCMIREVICSKLSEMVLHFVRLNEANRRKERDRTRCMMWPVYWRDEWPWSFLTRIQRVKVNTIVTAGRNRRLALRLLYKPRNESFLSCELYWTQAPCIKILMMAILDTCTLLTIAERIPCLLETGLFGALLIFHDHRKERNEVFP</sequence>
<evidence type="ECO:0000313" key="2">
    <source>
        <dbReference type="EMBL" id="CAG6641850.1"/>
    </source>
</evidence>
<accession>A0A8D8R2N0</accession>
<feature type="signal peptide" evidence="1">
    <location>
        <begin position="1"/>
        <end position="22"/>
    </location>
</feature>
<protein>
    <recommendedName>
        <fullName evidence="3">Secreted protein</fullName>
    </recommendedName>
</protein>
<organism evidence="2">
    <name type="scientific">Cacopsylla melanoneura</name>
    <dbReference type="NCBI Taxonomy" id="428564"/>
    <lineage>
        <taxon>Eukaryota</taxon>
        <taxon>Metazoa</taxon>
        <taxon>Ecdysozoa</taxon>
        <taxon>Arthropoda</taxon>
        <taxon>Hexapoda</taxon>
        <taxon>Insecta</taxon>
        <taxon>Pterygota</taxon>
        <taxon>Neoptera</taxon>
        <taxon>Paraneoptera</taxon>
        <taxon>Hemiptera</taxon>
        <taxon>Sternorrhyncha</taxon>
        <taxon>Psylloidea</taxon>
        <taxon>Psyllidae</taxon>
        <taxon>Psyllinae</taxon>
        <taxon>Cacopsylla</taxon>
    </lineage>
</organism>
<evidence type="ECO:0008006" key="3">
    <source>
        <dbReference type="Google" id="ProtNLM"/>
    </source>
</evidence>
<evidence type="ECO:0000256" key="1">
    <source>
        <dbReference type="SAM" id="SignalP"/>
    </source>
</evidence>
<keyword evidence="1" id="KW-0732">Signal</keyword>
<reference evidence="2" key="1">
    <citation type="submission" date="2021-05" db="EMBL/GenBank/DDBJ databases">
        <authorList>
            <person name="Alioto T."/>
            <person name="Alioto T."/>
            <person name="Gomez Garrido J."/>
        </authorList>
    </citation>
    <scope>NUCLEOTIDE SEQUENCE</scope>
</reference>
<name>A0A8D8R2N0_9HEMI</name>